<reference evidence="1 2" key="1">
    <citation type="journal article" date="2019" name="PLoS ONE">
        <title>Comparative genome analysis indicates high evolutionary potential of pathogenicity genes in Colletotrichum tanaceti.</title>
        <authorList>
            <person name="Lelwala R.V."/>
            <person name="Korhonen P.K."/>
            <person name="Young N.D."/>
            <person name="Scott J.B."/>
            <person name="Ades P.A."/>
            <person name="Gasser R.B."/>
            <person name="Taylor P.W.J."/>
        </authorList>
    </citation>
    <scope>NUCLEOTIDE SEQUENCE [LARGE SCALE GENOMIC DNA]</scope>
    <source>
        <strain evidence="1">BRIP57314</strain>
    </source>
</reference>
<evidence type="ECO:0008006" key="3">
    <source>
        <dbReference type="Google" id="ProtNLM"/>
    </source>
</evidence>
<dbReference type="AlphaFoldDB" id="A0A4U6XE89"/>
<organism evidence="1 2">
    <name type="scientific">Colletotrichum tanaceti</name>
    <dbReference type="NCBI Taxonomy" id="1306861"/>
    <lineage>
        <taxon>Eukaryota</taxon>
        <taxon>Fungi</taxon>
        <taxon>Dikarya</taxon>
        <taxon>Ascomycota</taxon>
        <taxon>Pezizomycotina</taxon>
        <taxon>Sordariomycetes</taxon>
        <taxon>Hypocreomycetidae</taxon>
        <taxon>Glomerellales</taxon>
        <taxon>Glomerellaceae</taxon>
        <taxon>Colletotrichum</taxon>
        <taxon>Colletotrichum destructivum species complex</taxon>
    </lineage>
</organism>
<gene>
    <name evidence="1" type="ORF">CTA1_8202</name>
</gene>
<evidence type="ECO:0000313" key="2">
    <source>
        <dbReference type="Proteomes" id="UP000310108"/>
    </source>
</evidence>
<keyword evidence="2" id="KW-1185">Reference proteome</keyword>
<accession>A0A4U6XE89</accession>
<protein>
    <recommendedName>
        <fullName evidence="3">F-box domain-containing protein</fullName>
    </recommendedName>
</protein>
<comment type="caution">
    <text evidence="1">The sequence shown here is derived from an EMBL/GenBank/DDBJ whole genome shotgun (WGS) entry which is preliminary data.</text>
</comment>
<dbReference type="Proteomes" id="UP000310108">
    <property type="component" value="Unassembled WGS sequence"/>
</dbReference>
<proteinExistence type="predicted"/>
<sequence length="483" mass="53670">MAPIDRIHEELILMICRFLHPANVQMDQVYANNAEKGDNGIRRALRPGWTDVFFFSLANKKYRRIIGNDLYHTVSVHGPGLRPLVSLLRLVTKKPDIGIAVKRLHLGLGPNGTTVKAAPLNAYDALFIGQVAAAAELPCPKHMWRILKNHNRRVNKNPLSSRITNVKNAELDKTEFMHYTSGTVRASLIVRLLLRKLKNLEQLGCALPHGAFSWGDDDDQLNLGPRLLRLTTLAVRPAGCQFSGNDLNALSRLATHATCLYLQPSDFSMSGLEMTPHIRQTTFLQFSNIVLCGATNPIAAICYVTAGLFKNLLAFTYVSSPVSPAHAAMLLPRNIIQSLVSHSATSLRSLCLDYSGCCPPPQPVAYSLRWFVHMRNLRLHISTFRGAYDPAVPDSKNEPTNPSRVIETLPPSIERLCFTGQGDIEDDLEWIAESPTRFPNLCHVEISDPDVVNRLAQKFAKANVVLSLVKLQAHVRKASLWGF</sequence>
<dbReference type="EMBL" id="PJEX01000160">
    <property type="protein sequence ID" value="TKW53975.1"/>
    <property type="molecule type" value="Genomic_DNA"/>
</dbReference>
<name>A0A4U6XE89_9PEZI</name>
<evidence type="ECO:0000313" key="1">
    <source>
        <dbReference type="EMBL" id="TKW53975.1"/>
    </source>
</evidence>